<sequence length="122" mass="13619">MWRAMSVSSTAKRFLQRNRLEKGYLYGFYCRGRGLSGGSYDYREKIRGGFLQDVKLDDAIGLFGEMVKSRPFPSIIEFSKLLSAIAKMKKHDVVISLGEQMQKLGIAKGRGNVGGSADECGW</sequence>
<dbReference type="AlphaFoldDB" id="A0A1J3K5B7"/>
<protein>
    <submittedName>
        <fullName evidence="1">Pentatricopeptide repeat-containing protein, mitochondrial</fullName>
    </submittedName>
</protein>
<dbReference type="EMBL" id="GEVM01006109">
    <property type="protein sequence ID" value="JAU99829.1"/>
    <property type="molecule type" value="Transcribed_RNA"/>
</dbReference>
<name>A0A1J3K5B7_NOCCA</name>
<gene>
    <name evidence="1" type="ORF">MP_TR7944_c2_g1_i1_g.25294</name>
</gene>
<reference evidence="1" key="1">
    <citation type="submission" date="2016-07" db="EMBL/GenBank/DDBJ databases">
        <title>De novo transcriptome assembly of four accessions of the metal hyperaccumulator plant Noccaea caerulescens.</title>
        <authorList>
            <person name="Blande D."/>
            <person name="Halimaa P."/>
            <person name="Tervahauta A.I."/>
            <person name="Aarts M.G."/>
            <person name="Karenlampi S.O."/>
        </authorList>
    </citation>
    <scope>NUCLEOTIDE SEQUENCE</scope>
</reference>
<accession>A0A1J3K5B7</accession>
<evidence type="ECO:0000313" key="1">
    <source>
        <dbReference type="EMBL" id="JAU99829.1"/>
    </source>
</evidence>
<proteinExistence type="predicted"/>
<organism evidence="1">
    <name type="scientific">Noccaea caerulescens</name>
    <name type="common">Alpine penny-cress</name>
    <name type="synonym">Thlaspi caerulescens</name>
    <dbReference type="NCBI Taxonomy" id="107243"/>
    <lineage>
        <taxon>Eukaryota</taxon>
        <taxon>Viridiplantae</taxon>
        <taxon>Streptophyta</taxon>
        <taxon>Embryophyta</taxon>
        <taxon>Tracheophyta</taxon>
        <taxon>Spermatophyta</taxon>
        <taxon>Magnoliopsida</taxon>
        <taxon>eudicotyledons</taxon>
        <taxon>Gunneridae</taxon>
        <taxon>Pentapetalae</taxon>
        <taxon>rosids</taxon>
        <taxon>malvids</taxon>
        <taxon>Brassicales</taxon>
        <taxon>Brassicaceae</taxon>
        <taxon>Coluteocarpeae</taxon>
        <taxon>Noccaea</taxon>
    </lineage>
</organism>